<dbReference type="PIRSF" id="PIRSF001359">
    <property type="entry name" value="F_bP_aldolase_II"/>
    <property type="match status" value="1"/>
</dbReference>
<dbReference type="PANTHER" id="PTHR30559">
    <property type="entry name" value="FRUCTOSE-BISPHOSPHATE ALDOLASE CLASS 2"/>
    <property type="match status" value="1"/>
</dbReference>
<dbReference type="RefSeq" id="WP_104479200.1">
    <property type="nucleotide sequence ID" value="NZ_CP154825.1"/>
</dbReference>
<dbReference type="Gene3D" id="3.20.20.70">
    <property type="entry name" value="Aldolase class I"/>
    <property type="match status" value="1"/>
</dbReference>
<feature type="binding site" evidence="12">
    <location>
        <position position="213"/>
    </location>
    <ligand>
        <name>dihydroxyacetone phosphate</name>
        <dbReference type="ChEBI" id="CHEBI:57642"/>
    </ligand>
</feature>
<comment type="catalytic activity">
    <reaction evidence="1 14">
        <text>beta-D-fructose 1,6-bisphosphate = D-glyceraldehyde 3-phosphate + dihydroxyacetone phosphate</text>
        <dbReference type="Rhea" id="RHEA:14729"/>
        <dbReference type="ChEBI" id="CHEBI:32966"/>
        <dbReference type="ChEBI" id="CHEBI:57642"/>
        <dbReference type="ChEBI" id="CHEBI:59776"/>
        <dbReference type="EC" id="4.1.2.13"/>
    </reaction>
</comment>
<evidence type="ECO:0000256" key="2">
    <source>
        <dbReference type="ARBA" id="ARBA00002181"/>
    </source>
</evidence>
<evidence type="ECO:0000256" key="6">
    <source>
        <dbReference type="ARBA" id="ARBA00013779"/>
    </source>
</evidence>
<proteinExistence type="inferred from homology"/>
<keyword evidence="16" id="KW-1185">Reference proteome</keyword>
<dbReference type="InterPro" id="IPR013785">
    <property type="entry name" value="Aldolase_TIM"/>
</dbReference>
<dbReference type="AlphaFoldDB" id="A0A2S6GRN7"/>
<sequence>MPIATPEVYAEMLDRAKANEFAYPAINVTSSETLNAALRGFAEAESDGIIQVSTGGAEFASGTKVKDMVTGAVSLAEFAHVVAQKYPVNIALHTDHCPKDKLDGFVRPLIAISQERVNAGGNPLFQSHMWDGSAVPLDENLVIAADLLEKAAAARIVLEIEVGVVGGEEDGVANEINDKLYTSAEDYLKTVDALGTGEKGRYLLAATFGNVHGVYKPGNVKLRPEILKQGQEVVAQKLGLADGSKPFDLVFHGGSGSLLEEIQEAVSYGVIKMNIDTDTQYAFTRPIAAHMFSNYDGVLKIDGEVGNKKVYDPRSYLKAAEQAMAARITEACDHLKSAGRMIAG</sequence>
<comment type="caution">
    <text evidence="15">The sequence shown here is derived from an EMBL/GenBank/DDBJ whole genome shotgun (WGS) entry which is preliminary data.</text>
</comment>
<dbReference type="EC" id="4.1.2.13" evidence="5 14"/>
<evidence type="ECO:0000256" key="7">
    <source>
        <dbReference type="ARBA" id="ARBA00022723"/>
    </source>
</evidence>
<evidence type="ECO:0000256" key="13">
    <source>
        <dbReference type="PIRSR" id="PIRSR001359-3"/>
    </source>
</evidence>
<gene>
    <name evidence="15" type="ORF">CLV40_106139</name>
</gene>
<keyword evidence="7 13" id="KW-0479">Metal-binding</keyword>
<evidence type="ECO:0000256" key="9">
    <source>
        <dbReference type="ARBA" id="ARBA00023152"/>
    </source>
</evidence>
<accession>A0A2S6GRN7</accession>
<evidence type="ECO:0000256" key="10">
    <source>
        <dbReference type="ARBA" id="ARBA00023239"/>
    </source>
</evidence>
<dbReference type="GO" id="GO:0004332">
    <property type="term" value="F:fructose-bisphosphate aldolase activity"/>
    <property type="evidence" value="ECO:0007669"/>
    <property type="project" value="UniProtKB-EC"/>
</dbReference>
<dbReference type="SUPFAM" id="SSF51569">
    <property type="entry name" value="Aldolase"/>
    <property type="match status" value="1"/>
</dbReference>
<protein>
    <recommendedName>
        <fullName evidence="6 14">Fructose-bisphosphate aldolase</fullName>
        <shortName evidence="14">FBP aldolase</shortName>
        <ecNumber evidence="5 14">4.1.2.13</ecNumber>
    </recommendedName>
</protein>
<evidence type="ECO:0000256" key="5">
    <source>
        <dbReference type="ARBA" id="ARBA00013068"/>
    </source>
</evidence>
<dbReference type="OrthoDB" id="9803995at2"/>
<dbReference type="PROSITE" id="PS00806">
    <property type="entry name" value="ALDOLASE_CLASS_II_2"/>
    <property type="match status" value="1"/>
</dbReference>
<comment type="function">
    <text evidence="2 14">Catalyzes the aldol condensation of dihydroxyacetone phosphate (DHAP or glycerone-phosphate) with glyceraldehyde 3-phosphate (G3P) to form fructose 1,6-bisphosphate (FBP) in gluconeogenesis and the reverse reaction in glycolysis.</text>
</comment>
<dbReference type="PROSITE" id="PS00602">
    <property type="entry name" value="ALDOLASE_CLASS_II_1"/>
    <property type="match status" value="1"/>
</dbReference>
<evidence type="ECO:0000256" key="1">
    <source>
        <dbReference type="ARBA" id="ARBA00000441"/>
    </source>
</evidence>
<comment type="similarity">
    <text evidence="4 14">Belongs to the class II fructose-bisphosphate aldolase family.</text>
</comment>
<dbReference type="PANTHER" id="PTHR30559:SF0">
    <property type="entry name" value="FRUCTOSE-BISPHOSPHATE ALDOLASE"/>
    <property type="match status" value="1"/>
</dbReference>
<evidence type="ECO:0000256" key="12">
    <source>
        <dbReference type="PIRSR" id="PIRSR001359-2"/>
    </source>
</evidence>
<dbReference type="GO" id="GO:0005829">
    <property type="term" value="C:cytosol"/>
    <property type="evidence" value="ECO:0007669"/>
    <property type="project" value="TreeGrafter"/>
</dbReference>
<comment type="cofactor">
    <cofactor evidence="13 14">
        <name>Zn(2+)</name>
        <dbReference type="ChEBI" id="CHEBI:29105"/>
    </cofactor>
    <text evidence="13 14">Binds 2 Zn(2+) ions per subunit. One is catalytic and the other provides a structural contribution.</text>
</comment>
<evidence type="ECO:0000313" key="15">
    <source>
        <dbReference type="EMBL" id="PPK67908.1"/>
    </source>
</evidence>
<evidence type="ECO:0000313" key="16">
    <source>
        <dbReference type="Proteomes" id="UP000239203"/>
    </source>
</evidence>
<keyword evidence="8 13" id="KW-0862">Zinc</keyword>
<evidence type="ECO:0000256" key="11">
    <source>
        <dbReference type="PIRSR" id="PIRSR001359-1"/>
    </source>
</evidence>
<dbReference type="Pfam" id="PF01116">
    <property type="entry name" value="F_bP_aldolase"/>
    <property type="match status" value="1"/>
</dbReference>
<keyword evidence="10 14" id="KW-0456">Lyase</keyword>
<dbReference type="NCBIfam" id="NF006628">
    <property type="entry name" value="PRK09197.1"/>
    <property type="match status" value="1"/>
</dbReference>
<feature type="binding site" evidence="13">
    <location>
        <position position="212"/>
    </location>
    <ligand>
        <name>Zn(2+)</name>
        <dbReference type="ChEBI" id="CHEBI:29105"/>
        <label>1</label>
        <note>catalytic</note>
    </ligand>
</feature>
<evidence type="ECO:0000256" key="4">
    <source>
        <dbReference type="ARBA" id="ARBA00005812"/>
    </source>
</evidence>
<feature type="binding site" evidence="12">
    <location>
        <begin position="253"/>
        <end position="255"/>
    </location>
    <ligand>
        <name>dihydroxyacetone phosphate</name>
        <dbReference type="ChEBI" id="CHEBI:57642"/>
    </ligand>
</feature>
<evidence type="ECO:0000256" key="14">
    <source>
        <dbReference type="RuleBase" id="RU366023"/>
    </source>
</evidence>
<feature type="binding site" evidence="13">
    <location>
        <position position="131"/>
    </location>
    <ligand>
        <name>Zn(2+)</name>
        <dbReference type="ChEBI" id="CHEBI:29105"/>
        <label>2</label>
    </ligand>
</feature>
<feature type="binding site" evidence="13">
    <location>
        <position position="96"/>
    </location>
    <ligand>
        <name>Zn(2+)</name>
        <dbReference type="ChEBI" id="CHEBI:29105"/>
        <label>1</label>
        <note>catalytic</note>
    </ligand>
</feature>
<comment type="pathway">
    <text evidence="3 14">Carbohydrate degradation; glycolysis; D-glyceraldehyde 3-phosphate and glycerone phosphate from D-glucose: step 4/4.</text>
</comment>
<dbReference type="NCBIfam" id="TIGR00167">
    <property type="entry name" value="cbbA"/>
    <property type="match status" value="1"/>
</dbReference>
<dbReference type="EMBL" id="PTIX01000006">
    <property type="protein sequence ID" value="PPK67908.1"/>
    <property type="molecule type" value="Genomic_DNA"/>
</dbReference>
<keyword evidence="9 14" id="KW-0324">Glycolysis</keyword>
<dbReference type="NCBIfam" id="TIGR01520">
    <property type="entry name" value="FruBisAldo_II_A"/>
    <property type="match status" value="1"/>
</dbReference>
<dbReference type="UniPathway" id="UPA00109">
    <property type="reaction ID" value="UER00183"/>
</dbReference>
<dbReference type="GO" id="GO:0008270">
    <property type="term" value="F:zinc ion binding"/>
    <property type="evidence" value="ECO:0007669"/>
    <property type="project" value="UniProtKB-UniRule"/>
</dbReference>
<feature type="binding site" evidence="13">
    <location>
        <position position="161"/>
    </location>
    <ligand>
        <name>Zn(2+)</name>
        <dbReference type="ChEBI" id="CHEBI:29105"/>
        <label>2</label>
    </ligand>
</feature>
<organism evidence="15 16">
    <name type="scientific">Actinokineospora auranticolor</name>
    <dbReference type="NCBI Taxonomy" id="155976"/>
    <lineage>
        <taxon>Bacteria</taxon>
        <taxon>Bacillati</taxon>
        <taxon>Actinomycetota</taxon>
        <taxon>Actinomycetes</taxon>
        <taxon>Pseudonocardiales</taxon>
        <taxon>Pseudonocardiaceae</taxon>
        <taxon>Actinokineospora</taxon>
    </lineage>
</organism>
<name>A0A2S6GRN7_9PSEU</name>
<reference evidence="15 16" key="1">
    <citation type="submission" date="2018-02" db="EMBL/GenBank/DDBJ databases">
        <title>Genomic Encyclopedia of Archaeal and Bacterial Type Strains, Phase II (KMG-II): from individual species to whole genera.</title>
        <authorList>
            <person name="Goeker M."/>
        </authorList>
    </citation>
    <scope>NUCLEOTIDE SEQUENCE [LARGE SCALE GENOMIC DNA]</scope>
    <source>
        <strain evidence="15 16">YU 961-1</strain>
    </source>
</reference>
<evidence type="ECO:0000256" key="8">
    <source>
        <dbReference type="ARBA" id="ARBA00022833"/>
    </source>
</evidence>
<feature type="binding site" evidence="13">
    <location>
        <position position="252"/>
    </location>
    <ligand>
        <name>Zn(2+)</name>
        <dbReference type="ChEBI" id="CHEBI:29105"/>
        <label>1</label>
        <note>catalytic</note>
    </ligand>
</feature>
<evidence type="ECO:0000256" key="3">
    <source>
        <dbReference type="ARBA" id="ARBA00004714"/>
    </source>
</evidence>
<feature type="binding site" evidence="12">
    <location>
        <begin position="274"/>
        <end position="277"/>
    </location>
    <ligand>
        <name>dihydroxyacetone phosphate</name>
        <dbReference type="ChEBI" id="CHEBI:57642"/>
    </ligand>
</feature>
<dbReference type="InterPro" id="IPR000771">
    <property type="entry name" value="FBA_II"/>
</dbReference>
<dbReference type="InterPro" id="IPR006411">
    <property type="entry name" value="Fruct_bisP_bact"/>
</dbReference>
<dbReference type="GO" id="GO:0006096">
    <property type="term" value="P:glycolytic process"/>
    <property type="evidence" value="ECO:0007669"/>
    <property type="project" value="UniProtKB-UniPathway"/>
</dbReference>
<feature type="active site" description="Proton donor" evidence="11">
    <location>
        <position position="95"/>
    </location>
</feature>
<dbReference type="Proteomes" id="UP000239203">
    <property type="component" value="Unassembled WGS sequence"/>
</dbReference>